<reference evidence="4" key="1">
    <citation type="submission" date="2021-02" db="EMBL/GenBank/DDBJ databases">
        <title>First Annotated Genome of the Yellow-green Alga Tribonema minus.</title>
        <authorList>
            <person name="Mahan K.M."/>
        </authorList>
    </citation>
    <scope>NUCLEOTIDE SEQUENCE</scope>
    <source>
        <strain evidence="4">UTEX B ZZ1240</strain>
    </source>
</reference>
<feature type="domain" description="RING-type" evidence="3">
    <location>
        <begin position="396"/>
        <end position="442"/>
    </location>
</feature>
<dbReference type="PANTHER" id="PTHR10666">
    <property type="entry name" value="UBIQUITIN"/>
    <property type="match status" value="1"/>
</dbReference>
<dbReference type="InterPro" id="IPR013083">
    <property type="entry name" value="Znf_RING/FYVE/PHD"/>
</dbReference>
<dbReference type="SMART" id="SM00213">
    <property type="entry name" value="UBQ"/>
    <property type="match status" value="1"/>
</dbReference>
<evidence type="ECO:0000256" key="1">
    <source>
        <dbReference type="PROSITE-ProRule" id="PRU00175"/>
    </source>
</evidence>
<evidence type="ECO:0000313" key="4">
    <source>
        <dbReference type="EMBL" id="KAG5191461.1"/>
    </source>
</evidence>
<dbReference type="AlphaFoldDB" id="A0A835ZEG5"/>
<organism evidence="4 5">
    <name type="scientific">Tribonema minus</name>
    <dbReference type="NCBI Taxonomy" id="303371"/>
    <lineage>
        <taxon>Eukaryota</taxon>
        <taxon>Sar</taxon>
        <taxon>Stramenopiles</taxon>
        <taxon>Ochrophyta</taxon>
        <taxon>PX clade</taxon>
        <taxon>Xanthophyceae</taxon>
        <taxon>Tribonematales</taxon>
        <taxon>Tribonemataceae</taxon>
        <taxon>Tribonema</taxon>
    </lineage>
</organism>
<dbReference type="Gene3D" id="3.10.20.90">
    <property type="entry name" value="Phosphatidylinositol 3-kinase Catalytic Subunit, Chain A, domain 1"/>
    <property type="match status" value="1"/>
</dbReference>
<comment type="caution">
    <text evidence="4">The sequence shown here is derived from an EMBL/GenBank/DDBJ whole genome shotgun (WGS) entry which is preliminary data.</text>
</comment>
<dbReference type="InterPro" id="IPR001841">
    <property type="entry name" value="Znf_RING"/>
</dbReference>
<dbReference type="InterPro" id="IPR019954">
    <property type="entry name" value="Ubiquitin_CS"/>
</dbReference>
<keyword evidence="1" id="KW-0479">Metal-binding</keyword>
<keyword evidence="1" id="KW-0863">Zinc-finger</keyword>
<feature type="domain" description="Ubiquitin-like" evidence="2">
    <location>
        <begin position="154"/>
        <end position="230"/>
    </location>
</feature>
<evidence type="ECO:0000313" key="5">
    <source>
        <dbReference type="Proteomes" id="UP000664859"/>
    </source>
</evidence>
<gene>
    <name evidence="4" type="ORF">JKP88DRAFT_285269</name>
</gene>
<sequence>MATGVQIRMVQMGLWFEDVDEQQSELGRFEGIGTFTFFPGDKADKHELHPRFAGLVLPEHIELTVEVDDGSEGGMQRVHLKLEPHNTVKDVLKALQAHRGSRGTASTEELADSHFWLELNGERLIRYWPLATLPSLACAMTLQAPAAPGPQGSRAIYVKTLRGQSLPLSGVLPCDTVDILKDRISDCEGIPADQQRLIFAGKQLEDSRTVDDYSMERDSTLHLVLRLRGGGCGPSSLQFADVSNDGAIERRSFSQDAPRWRTVRRGLNMEGYCRDARCKARGALVIAPIGMAAFPLGSRCTCPMCGSAITPVTCGFNACAWTYDGAKEDGELVRGAWRTAGDDKYERFRESDNMATWSRLVLVAKPAVKVKSDPGAAVADAVDNKEAAGASEPDECAVGLRGFGGRSGAVTTTRCGHRYHALCLAGWRECSHASCSKCPTCRAAL</sequence>
<dbReference type="PROSITE" id="PS50089">
    <property type="entry name" value="ZF_RING_2"/>
    <property type="match status" value="1"/>
</dbReference>
<evidence type="ECO:0008006" key="6">
    <source>
        <dbReference type="Google" id="ProtNLM"/>
    </source>
</evidence>
<dbReference type="GO" id="GO:0008270">
    <property type="term" value="F:zinc ion binding"/>
    <property type="evidence" value="ECO:0007669"/>
    <property type="project" value="UniProtKB-KW"/>
</dbReference>
<dbReference type="Gene3D" id="3.30.40.10">
    <property type="entry name" value="Zinc/RING finger domain, C3HC4 (zinc finger)"/>
    <property type="match status" value="1"/>
</dbReference>
<dbReference type="PRINTS" id="PR00348">
    <property type="entry name" value="UBIQUITIN"/>
</dbReference>
<keyword evidence="1" id="KW-0862">Zinc</keyword>
<protein>
    <recommendedName>
        <fullName evidence="6">Ubiquitin</fullName>
    </recommendedName>
</protein>
<dbReference type="Proteomes" id="UP000664859">
    <property type="component" value="Unassembled WGS sequence"/>
</dbReference>
<name>A0A835ZEG5_9STRA</name>
<dbReference type="InterPro" id="IPR019956">
    <property type="entry name" value="Ubiquitin_dom"/>
</dbReference>
<dbReference type="InterPro" id="IPR000626">
    <property type="entry name" value="Ubiquitin-like_dom"/>
</dbReference>
<evidence type="ECO:0000259" key="3">
    <source>
        <dbReference type="PROSITE" id="PS50089"/>
    </source>
</evidence>
<dbReference type="PROSITE" id="PS00299">
    <property type="entry name" value="UBIQUITIN_1"/>
    <property type="match status" value="1"/>
</dbReference>
<proteinExistence type="predicted"/>
<keyword evidence="5" id="KW-1185">Reference proteome</keyword>
<dbReference type="InterPro" id="IPR029071">
    <property type="entry name" value="Ubiquitin-like_domsf"/>
</dbReference>
<dbReference type="InterPro" id="IPR050158">
    <property type="entry name" value="Ubiquitin_ubiquitin-like"/>
</dbReference>
<accession>A0A835ZEG5</accession>
<dbReference type="FunFam" id="3.10.20.90:FF:000222">
    <property type="entry name" value="Polyubiquitin 5"/>
    <property type="match status" value="1"/>
</dbReference>
<dbReference type="SUPFAM" id="SSF57850">
    <property type="entry name" value="RING/U-box"/>
    <property type="match status" value="1"/>
</dbReference>
<dbReference type="EMBL" id="JAFCMP010000020">
    <property type="protein sequence ID" value="KAG5191461.1"/>
    <property type="molecule type" value="Genomic_DNA"/>
</dbReference>
<evidence type="ECO:0000259" key="2">
    <source>
        <dbReference type="PROSITE" id="PS50053"/>
    </source>
</evidence>
<dbReference type="Pfam" id="PF00240">
    <property type="entry name" value="ubiquitin"/>
    <property type="match status" value="1"/>
</dbReference>
<dbReference type="SUPFAM" id="SSF54236">
    <property type="entry name" value="Ubiquitin-like"/>
    <property type="match status" value="1"/>
</dbReference>
<dbReference type="PROSITE" id="PS50053">
    <property type="entry name" value="UBIQUITIN_2"/>
    <property type="match status" value="1"/>
</dbReference>
<dbReference type="OrthoDB" id="428577at2759"/>